<gene>
    <name evidence="3" type="ORF">E8K88_05925</name>
</gene>
<protein>
    <submittedName>
        <fullName evidence="3">DMT family transporter</fullName>
    </submittedName>
</protein>
<comment type="caution">
    <text evidence="3">The sequence shown here is derived from an EMBL/GenBank/DDBJ whole genome shotgun (WGS) entry which is preliminary data.</text>
</comment>
<keyword evidence="1" id="KW-0472">Membrane</keyword>
<dbReference type="OrthoDB" id="8584557at2"/>
<feature type="transmembrane region" description="Helical" evidence="1">
    <location>
        <begin position="213"/>
        <end position="231"/>
    </location>
</feature>
<dbReference type="PANTHER" id="PTHR22911:SF103">
    <property type="entry name" value="BLR2811 PROTEIN"/>
    <property type="match status" value="1"/>
</dbReference>
<feature type="transmembrane region" description="Helical" evidence="1">
    <location>
        <begin position="102"/>
        <end position="122"/>
    </location>
</feature>
<keyword evidence="1" id="KW-0812">Transmembrane</keyword>
<dbReference type="InterPro" id="IPR037185">
    <property type="entry name" value="EmrE-like"/>
</dbReference>
<feature type="domain" description="EamA" evidence="2">
    <location>
        <begin position="155"/>
        <end position="280"/>
    </location>
</feature>
<dbReference type="RefSeq" id="WP_136405740.1">
    <property type="nucleotide sequence ID" value="NZ_SSWX01000006.1"/>
</dbReference>
<evidence type="ECO:0000256" key="1">
    <source>
        <dbReference type="SAM" id="Phobius"/>
    </source>
</evidence>
<feature type="transmembrane region" description="Helical" evidence="1">
    <location>
        <begin position="12"/>
        <end position="33"/>
    </location>
</feature>
<dbReference type="Gene3D" id="1.10.3730.20">
    <property type="match status" value="1"/>
</dbReference>
<organism evidence="3 4">
    <name type="scientific">Lampropedia aestuarii</name>
    <dbReference type="NCBI Taxonomy" id="2562762"/>
    <lineage>
        <taxon>Bacteria</taxon>
        <taxon>Pseudomonadati</taxon>
        <taxon>Pseudomonadota</taxon>
        <taxon>Betaproteobacteria</taxon>
        <taxon>Burkholderiales</taxon>
        <taxon>Comamonadaceae</taxon>
        <taxon>Lampropedia</taxon>
    </lineage>
</organism>
<feature type="transmembrane region" description="Helical" evidence="1">
    <location>
        <begin position="243"/>
        <end position="262"/>
    </location>
</feature>
<accession>A0A4S5BPZ6</accession>
<feature type="transmembrane region" description="Helical" evidence="1">
    <location>
        <begin position="155"/>
        <end position="174"/>
    </location>
</feature>
<name>A0A4S5BPZ6_9BURK</name>
<feature type="transmembrane region" description="Helical" evidence="1">
    <location>
        <begin position="45"/>
        <end position="66"/>
    </location>
</feature>
<dbReference type="AlphaFoldDB" id="A0A4S5BPZ6"/>
<feature type="domain" description="EamA" evidence="2">
    <location>
        <begin position="14"/>
        <end position="146"/>
    </location>
</feature>
<proteinExistence type="predicted"/>
<evidence type="ECO:0000313" key="4">
    <source>
        <dbReference type="Proteomes" id="UP000306236"/>
    </source>
</evidence>
<keyword evidence="4" id="KW-1185">Reference proteome</keyword>
<feature type="transmembrane region" description="Helical" evidence="1">
    <location>
        <begin position="268"/>
        <end position="286"/>
    </location>
</feature>
<dbReference type="Pfam" id="PF00892">
    <property type="entry name" value="EamA"/>
    <property type="match status" value="2"/>
</dbReference>
<dbReference type="GO" id="GO:0016020">
    <property type="term" value="C:membrane"/>
    <property type="evidence" value="ECO:0007669"/>
    <property type="project" value="InterPro"/>
</dbReference>
<evidence type="ECO:0000259" key="2">
    <source>
        <dbReference type="Pfam" id="PF00892"/>
    </source>
</evidence>
<reference evidence="3 4" key="1">
    <citation type="submission" date="2019-04" db="EMBL/GenBank/DDBJ databases">
        <title>Lampropedia sp YIM MLB12 draf genome.</title>
        <authorList>
            <person name="Wang Y.-X."/>
        </authorList>
    </citation>
    <scope>NUCLEOTIDE SEQUENCE [LARGE SCALE GENOMIC DNA]</scope>
    <source>
        <strain evidence="3 4">YIM MLB12</strain>
    </source>
</reference>
<dbReference type="EMBL" id="SSWX01000006">
    <property type="protein sequence ID" value="THJ34530.1"/>
    <property type="molecule type" value="Genomic_DNA"/>
</dbReference>
<feature type="transmembrane region" description="Helical" evidence="1">
    <location>
        <begin position="186"/>
        <end position="207"/>
    </location>
</feature>
<evidence type="ECO:0000313" key="3">
    <source>
        <dbReference type="EMBL" id="THJ34530.1"/>
    </source>
</evidence>
<dbReference type="SUPFAM" id="SSF103481">
    <property type="entry name" value="Multidrug resistance efflux transporter EmrE"/>
    <property type="match status" value="2"/>
</dbReference>
<feature type="transmembrane region" description="Helical" evidence="1">
    <location>
        <begin position="78"/>
        <end position="96"/>
    </location>
</feature>
<dbReference type="Proteomes" id="UP000306236">
    <property type="component" value="Unassembled WGS sequence"/>
</dbReference>
<dbReference type="InterPro" id="IPR000620">
    <property type="entry name" value="EamA_dom"/>
</dbReference>
<feature type="transmembrane region" description="Helical" evidence="1">
    <location>
        <begin position="129"/>
        <end position="149"/>
    </location>
</feature>
<dbReference type="PANTHER" id="PTHR22911">
    <property type="entry name" value="ACYL-MALONYL CONDENSING ENZYME-RELATED"/>
    <property type="match status" value="1"/>
</dbReference>
<sequence length="296" mass="32370">MSLNDYLPHTRIKAGIAYMLCGAMSLALSDSLAKWLGAFYSPMQLLFLRTALALPVLVLLVVATLGPTALKTRNLPVHLMRGAINVVAAVCFYMGLTRLPLAYATAIAFCAPLFITAISVVLLKERVSFGGWAAVLLGFVGVLFVVQPIGETIQWAALLPVGTAFFYALMMVSARWIRQGEHMLTTMLYIVLCQLVFTVVPLAWSWQPLQWQHVWHLAGLALFSTMGLGLITQAFRIAPASTVAPFDYSTLIWATLLGLWVWHEQPNLGFYLGTSLIVLAGLYTAWSGKARPAPGL</sequence>
<keyword evidence="1" id="KW-1133">Transmembrane helix</keyword>